<dbReference type="Proteomes" id="UP001501447">
    <property type="component" value="Unassembled WGS sequence"/>
</dbReference>
<accession>A0ABN3QYY5</accession>
<sequence>MQVTLVAVTLDGVTDRDPKFTLLVDDSPVPVMSMGTAWWLWDGLIEVMTGATAPPWI</sequence>
<comment type="caution">
    <text evidence="1">The sequence shown here is derived from an EMBL/GenBank/DDBJ whole genome shotgun (WGS) entry which is preliminary data.</text>
</comment>
<proteinExistence type="predicted"/>
<dbReference type="EMBL" id="BAAARJ010000032">
    <property type="protein sequence ID" value="GAA2638443.1"/>
    <property type="molecule type" value="Genomic_DNA"/>
</dbReference>
<reference evidence="1 2" key="1">
    <citation type="journal article" date="2019" name="Int. J. Syst. Evol. Microbiol.">
        <title>The Global Catalogue of Microorganisms (GCM) 10K type strain sequencing project: providing services to taxonomists for standard genome sequencing and annotation.</title>
        <authorList>
            <consortium name="The Broad Institute Genomics Platform"/>
            <consortium name="The Broad Institute Genome Sequencing Center for Infectious Disease"/>
            <person name="Wu L."/>
            <person name="Ma J."/>
        </authorList>
    </citation>
    <scope>NUCLEOTIDE SEQUENCE [LARGE SCALE GENOMIC DNA]</scope>
    <source>
        <strain evidence="1 2">JCM 16373</strain>
    </source>
</reference>
<organism evidence="1 2">
    <name type="scientific">Streptomyces axinellae</name>
    <dbReference type="NCBI Taxonomy" id="552788"/>
    <lineage>
        <taxon>Bacteria</taxon>
        <taxon>Bacillati</taxon>
        <taxon>Actinomycetota</taxon>
        <taxon>Actinomycetes</taxon>
        <taxon>Kitasatosporales</taxon>
        <taxon>Streptomycetaceae</taxon>
        <taxon>Streptomyces</taxon>
    </lineage>
</organism>
<keyword evidence="2" id="KW-1185">Reference proteome</keyword>
<evidence type="ECO:0000313" key="2">
    <source>
        <dbReference type="Proteomes" id="UP001501447"/>
    </source>
</evidence>
<protein>
    <submittedName>
        <fullName evidence="1">Uncharacterized protein</fullName>
    </submittedName>
</protein>
<name>A0ABN3QYY5_9ACTN</name>
<evidence type="ECO:0000313" key="1">
    <source>
        <dbReference type="EMBL" id="GAA2638443.1"/>
    </source>
</evidence>
<gene>
    <name evidence="1" type="ORF">GCM10009863_64110</name>
</gene>